<organism evidence="2 3">
    <name type="scientific">Armillaria tabescens</name>
    <name type="common">Ringless honey mushroom</name>
    <name type="synonym">Agaricus tabescens</name>
    <dbReference type="NCBI Taxonomy" id="1929756"/>
    <lineage>
        <taxon>Eukaryota</taxon>
        <taxon>Fungi</taxon>
        <taxon>Dikarya</taxon>
        <taxon>Basidiomycota</taxon>
        <taxon>Agaricomycotina</taxon>
        <taxon>Agaricomycetes</taxon>
        <taxon>Agaricomycetidae</taxon>
        <taxon>Agaricales</taxon>
        <taxon>Marasmiineae</taxon>
        <taxon>Physalacriaceae</taxon>
        <taxon>Desarmillaria</taxon>
    </lineage>
</organism>
<name>A0AA39U844_ARMTA</name>
<keyword evidence="3" id="KW-1185">Reference proteome</keyword>
<gene>
    <name evidence="2" type="ORF">EV420DRAFT_1633556</name>
</gene>
<keyword evidence="1" id="KW-0732">Signal</keyword>
<comment type="caution">
    <text evidence="2">The sequence shown here is derived from an EMBL/GenBank/DDBJ whole genome shotgun (WGS) entry which is preliminary data.</text>
</comment>
<evidence type="ECO:0000256" key="1">
    <source>
        <dbReference type="SAM" id="SignalP"/>
    </source>
</evidence>
<protein>
    <submittedName>
        <fullName evidence="2">Uncharacterized protein</fullName>
    </submittedName>
</protein>
<feature type="signal peptide" evidence="1">
    <location>
        <begin position="1"/>
        <end position="16"/>
    </location>
</feature>
<sequence>MLAAVDVYIIFVFANGVTTLLDASEGGSWCEGLTFSIFLTPGVPYWDRIPWCEQRPVEIIYFYSITATNKLIMNELDDSHY</sequence>
<evidence type="ECO:0000313" key="3">
    <source>
        <dbReference type="Proteomes" id="UP001175211"/>
    </source>
</evidence>
<feature type="chain" id="PRO_5041313821" evidence="1">
    <location>
        <begin position="17"/>
        <end position="81"/>
    </location>
</feature>
<dbReference type="EMBL" id="JAUEPS010000001">
    <property type="protein sequence ID" value="KAK0469125.1"/>
    <property type="molecule type" value="Genomic_DNA"/>
</dbReference>
<accession>A0AA39U844</accession>
<proteinExistence type="predicted"/>
<dbReference type="AlphaFoldDB" id="A0AA39U844"/>
<reference evidence="2" key="1">
    <citation type="submission" date="2023-06" db="EMBL/GenBank/DDBJ databases">
        <authorList>
            <consortium name="Lawrence Berkeley National Laboratory"/>
            <person name="Ahrendt S."/>
            <person name="Sahu N."/>
            <person name="Indic B."/>
            <person name="Wong-Bajracharya J."/>
            <person name="Merenyi Z."/>
            <person name="Ke H.-M."/>
            <person name="Monk M."/>
            <person name="Kocsube S."/>
            <person name="Drula E."/>
            <person name="Lipzen A."/>
            <person name="Balint B."/>
            <person name="Henrissat B."/>
            <person name="Andreopoulos B."/>
            <person name="Martin F.M."/>
            <person name="Harder C.B."/>
            <person name="Rigling D."/>
            <person name="Ford K.L."/>
            <person name="Foster G.D."/>
            <person name="Pangilinan J."/>
            <person name="Papanicolaou A."/>
            <person name="Barry K."/>
            <person name="LaButti K."/>
            <person name="Viragh M."/>
            <person name="Koriabine M."/>
            <person name="Yan M."/>
            <person name="Riley R."/>
            <person name="Champramary S."/>
            <person name="Plett K.L."/>
            <person name="Tsai I.J."/>
            <person name="Slot J."/>
            <person name="Sipos G."/>
            <person name="Plett J."/>
            <person name="Nagy L.G."/>
            <person name="Grigoriev I.V."/>
        </authorList>
    </citation>
    <scope>NUCLEOTIDE SEQUENCE</scope>
    <source>
        <strain evidence="2">CCBAS 213</strain>
    </source>
</reference>
<dbReference type="RefSeq" id="XP_060338918.1">
    <property type="nucleotide sequence ID" value="XM_060476197.1"/>
</dbReference>
<evidence type="ECO:0000313" key="2">
    <source>
        <dbReference type="EMBL" id="KAK0469125.1"/>
    </source>
</evidence>
<dbReference type="GeneID" id="85359745"/>
<dbReference type="Proteomes" id="UP001175211">
    <property type="component" value="Unassembled WGS sequence"/>
</dbReference>